<evidence type="ECO:0000256" key="3">
    <source>
        <dbReference type="ARBA" id="ARBA00022729"/>
    </source>
</evidence>
<sequence>MASSLSLLLPIVLVSVTATATQPSRTLHIPIVHRHAVFPPPPGATHLGSLLRHRRRAARYNAQFGSLHSAAAGEDDADDGRLRSPVLSGLPFESGEYFAIIGVGHPSTRALVVIDTGSDLIWLQCKPCRHCYPQLTGLYDPRNSSTYRQIPCASPACRDVLRYPGCDARTGGCQYTLVYGDGSATRGDLATDSLVFPNDDAHVHNVTLGCGHDNEGLFESAAGLLGVGRGKLSFPTQLAPAYGHVFSYCLGDRMSRAQNGSSYLVFGRAPELPSTVFTPLRRNPRRPSLYYVDMVGFSVGGERVAGFSNASLALDPATGRGGVVVDSGTAISRLPRDAYAAVRDAFNSHAAEGGMRKLAKSFSVFDACYALRRNGGAAKVRVPSIVLHFAGGADMALPPANYLIPVDGGDRRTYFCLGLQAADDDLNVLGNVQQQGFGVVFDVERGRIGFAAQGCSDASLFIIEELDAFPELLGELIFIVSVPAAATKQKFSSRKATFTSLSSSKSLKEHNTRSSLPPGAPLASPSTSISHGNIVTELWHGESSCERAYTQTLYPQTKNLRAVKPGGISPAARSIATQIGETRNRSAKGIIGSGERAAVEALAAAVSKGGWRRGAGRGGRDSSCVRFRSSVAGGARNRIPKVPVPLLAWNRRQHKYEGAVEGAGRAAPAQPNAGSAPAGWWDGGEEEMPPGRCGPAVRPEEEGAVHGPVGYSDTWNGGPIRTRGPFYLHIFDFREHGGNPASMDGVARSSGGQSMDISNGGGKKKCAVHSSSRSGRHHWWIPCAVLKSGDGPRFTVSTADGNRCSGSHPPLPPPPPFPIPSRRSFTEFLVAILPTAPAPMASIMLR</sequence>
<dbReference type="FunFam" id="2.40.70.10:FF:000016">
    <property type="entry name" value="Probable aspartic protease At2g35615"/>
    <property type="match status" value="1"/>
</dbReference>
<dbReference type="InterPro" id="IPR032861">
    <property type="entry name" value="TAXi_N"/>
</dbReference>
<dbReference type="InterPro" id="IPR001969">
    <property type="entry name" value="Aspartic_peptidase_AS"/>
</dbReference>
<dbReference type="PANTHER" id="PTHR13683:SF338">
    <property type="entry name" value="CHLOROPLAST NUCLEOID DNA-BINDING PROTEIN CND41-LIKE"/>
    <property type="match status" value="1"/>
</dbReference>
<dbReference type="InterPro" id="IPR001461">
    <property type="entry name" value="Aspartic_peptidase_A1"/>
</dbReference>
<gene>
    <name evidence="10" type="ORF">U9M48_017896</name>
</gene>
<evidence type="ECO:0000256" key="2">
    <source>
        <dbReference type="ARBA" id="ARBA00022670"/>
    </source>
</evidence>
<feature type="active site" evidence="6">
    <location>
        <position position="326"/>
    </location>
</feature>
<accession>A0AAQ3T9N8</accession>
<keyword evidence="11" id="KW-1185">Reference proteome</keyword>
<dbReference type="CDD" id="cd05472">
    <property type="entry name" value="cnd41_like"/>
    <property type="match status" value="1"/>
</dbReference>
<evidence type="ECO:0000313" key="11">
    <source>
        <dbReference type="Proteomes" id="UP001341281"/>
    </source>
</evidence>
<dbReference type="InterPro" id="IPR033873">
    <property type="entry name" value="CND41-like"/>
</dbReference>
<evidence type="ECO:0000256" key="8">
    <source>
        <dbReference type="SAM" id="SignalP"/>
    </source>
</evidence>
<dbReference type="GO" id="GO:0006508">
    <property type="term" value="P:proteolysis"/>
    <property type="evidence" value="ECO:0007669"/>
    <property type="project" value="UniProtKB-KW"/>
</dbReference>
<feature type="region of interest" description="Disordered" evidence="7">
    <location>
        <begin position="744"/>
        <end position="763"/>
    </location>
</feature>
<evidence type="ECO:0000259" key="9">
    <source>
        <dbReference type="PROSITE" id="PS51767"/>
    </source>
</evidence>
<dbReference type="Pfam" id="PF14543">
    <property type="entry name" value="TAXi_N"/>
    <property type="match status" value="1"/>
</dbReference>
<dbReference type="PROSITE" id="PS00141">
    <property type="entry name" value="ASP_PROTEASE"/>
    <property type="match status" value="1"/>
</dbReference>
<dbReference type="GO" id="GO:0004190">
    <property type="term" value="F:aspartic-type endopeptidase activity"/>
    <property type="evidence" value="ECO:0007669"/>
    <property type="project" value="UniProtKB-KW"/>
</dbReference>
<dbReference type="Gene3D" id="2.40.70.10">
    <property type="entry name" value="Acid Proteases"/>
    <property type="match status" value="2"/>
</dbReference>
<feature type="domain" description="Peptidase A1" evidence="9">
    <location>
        <begin position="97"/>
        <end position="451"/>
    </location>
</feature>
<keyword evidence="4" id="KW-0064">Aspartyl protease</keyword>
<feature type="chain" id="PRO_5042882948" description="Peptidase A1 domain-containing protein" evidence="8">
    <location>
        <begin position="22"/>
        <end position="846"/>
    </location>
</feature>
<evidence type="ECO:0000256" key="7">
    <source>
        <dbReference type="SAM" id="MobiDB-lite"/>
    </source>
</evidence>
<evidence type="ECO:0000313" key="10">
    <source>
        <dbReference type="EMBL" id="WVZ69045.1"/>
    </source>
</evidence>
<name>A0AAQ3T9N8_PASNO</name>
<organism evidence="10 11">
    <name type="scientific">Paspalum notatum var. saurae</name>
    <dbReference type="NCBI Taxonomy" id="547442"/>
    <lineage>
        <taxon>Eukaryota</taxon>
        <taxon>Viridiplantae</taxon>
        <taxon>Streptophyta</taxon>
        <taxon>Embryophyta</taxon>
        <taxon>Tracheophyta</taxon>
        <taxon>Spermatophyta</taxon>
        <taxon>Magnoliopsida</taxon>
        <taxon>Liliopsida</taxon>
        <taxon>Poales</taxon>
        <taxon>Poaceae</taxon>
        <taxon>PACMAD clade</taxon>
        <taxon>Panicoideae</taxon>
        <taxon>Andropogonodae</taxon>
        <taxon>Paspaleae</taxon>
        <taxon>Paspalinae</taxon>
        <taxon>Paspalum</taxon>
    </lineage>
</organism>
<evidence type="ECO:0000256" key="6">
    <source>
        <dbReference type="PIRSR" id="PIRSR601461-1"/>
    </source>
</evidence>
<evidence type="ECO:0000256" key="1">
    <source>
        <dbReference type="ARBA" id="ARBA00007447"/>
    </source>
</evidence>
<dbReference type="Pfam" id="PF14541">
    <property type="entry name" value="TAXi_C"/>
    <property type="match status" value="1"/>
</dbReference>
<proteinExistence type="inferred from homology"/>
<dbReference type="InterPro" id="IPR032799">
    <property type="entry name" value="TAXi_C"/>
</dbReference>
<dbReference type="EMBL" id="CP144748">
    <property type="protein sequence ID" value="WVZ69045.1"/>
    <property type="molecule type" value="Genomic_DNA"/>
</dbReference>
<feature type="active site" evidence="6">
    <location>
        <position position="115"/>
    </location>
</feature>
<dbReference type="InterPro" id="IPR033121">
    <property type="entry name" value="PEPTIDASE_A1"/>
</dbReference>
<dbReference type="PANTHER" id="PTHR13683">
    <property type="entry name" value="ASPARTYL PROTEASES"/>
    <property type="match status" value="1"/>
</dbReference>
<reference evidence="10 11" key="1">
    <citation type="submission" date="2024-02" db="EMBL/GenBank/DDBJ databases">
        <title>High-quality chromosome-scale genome assembly of Pensacola bahiagrass (Paspalum notatum Flugge var. saurae).</title>
        <authorList>
            <person name="Vega J.M."/>
            <person name="Podio M."/>
            <person name="Orjuela J."/>
            <person name="Siena L.A."/>
            <person name="Pessino S.C."/>
            <person name="Combes M.C."/>
            <person name="Mariac C."/>
            <person name="Albertini E."/>
            <person name="Pupilli F."/>
            <person name="Ortiz J.P.A."/>
            <person name="Leblanc O."/>
        </authorList>
    </citation>
    <scope>NUCLEOTIDE SEQUENCE [LARGE SCALE GENOMIC DNA]</scope>
    <source>
        <strain evidence="10">R1</strain>
        <tissue evidence="10">Leaf</tissue>
    </source>
</reference>
<dbReference type="PROSITE" id="PS51767">
    <property type="entry name" value="PEPTIDASE_A1"/>
    <property type="match status" value="1"/>
</dbReference>
<feature type="signal peptide" evidence="8">
    <location>
        <begin position="1"/>
        <end position="21"/>
    </location>
</feature>
<evidence type="ECO:0000256" key="5">
    <source>
        <dbReference type="ARBA" id="ARBA00022801"/>
    </source>
</evidence>
<keyword evidence="2" id="KW-0645">Protease</keyword>
<evidence type="ECO:0000256" key="4">
    <source>
        <dbReference type="ARBA" id="ARBA00022750"/>
    </source>
</evidence>
<feature type="region of interest" description="Disordered" evidence="7">
    <location>
        <begin position="502"/>
        <end position="527"/>
    </location>
</feature>
<dbReference type="AlphaFoldDB" id="A0AAQ3T9N8"/>
<dbReference type="Proteomes" id="UP001341281">
    <property type="component" value="Chromosome 04"/>
</dbReference>
<dbReference type="SUPFAM" id="SSF50630">
    <property type="entry name" value="Acid proteases"/>
    <property type="match status" value="1"/>
</dbReference>
<feature type="region of interest" description="Disordered" evidence="7">
    <location>
        <begin position="662"/>
        <end position="692"/>
    </location>
</feature>
<dbReference type="InterPro" id="IPR021109">
    <property type="entry name" value="Peptidase_aspartic_dom_sf"/>
</dbReference>
<comment type="similarity">
    <text evidence="1">Belongs to the peptidase A1 family.</text>
</comment>
<feature type="compositionally biased region" description="Low complexity" evidence="7">
    <location>
        <begin position="514"/>
        <end position="526"/>
    </location>
</feature>
<keyword evidence="5" id="KW-0378">Hydrolase</keyword>
<keyword evidence="3 8" id="KW-0732">Signal</keyword>
<protein>
    <recommendedName>
        <fullName evidence="9">Peptidase A1 domain-containing protein</fullName>
    </recommendedName>
</protein>